<dbReference type="HOGENOM" id="CLU_130915_0_0_5"/>
<dbReference type="SUPFAM" id="SSF47226">
    <property type="entry name" value="Histidine-containing phosphotransfer domain, HPT domain"/>
    <property type="match status" value="1"/>
</dbReference>
<keyword evidence="2" id="KW-1185">Reference proteome</keyword>
<organism evidence="1 2">
    <name type="scientific">Micavibrio aeruginosavorus (strain ARL-13)</name>
    <dbReference type="NCBI Taxonomy" id="856793"/>
    <lineage>
        <taxon>Bacteria</taxon>
        <taxon>Pseudomonadati</taxon>
        <taxon>Bdellovibrionota</taxon>
        <taxon>Bdellovibrionia</taxon>
        <taxon>Bdellovibrionales</taxon>
        <taxon>Pseudobdellovibrionaceae</taxon>
        <taxon>Micavibrio</taxon>
    </lineage>
</organism>
<evidence type="ECO:0000313" key="1">
    <source>
        <dbReference type="EMBL" id="AEP09123.1"/>
    </source>
</evidence>
<dbReference type="Proteomes" id="UP000009286">
    <property type="component" value="Chromosome"/>
</dbReference>
<gene>
    <name evidence="1" type="ordered locus">MICA_789</name>
</gene>
<accession>G2KQI7</accession>
<sequence length="172" mass="19556">MSDFPTVDDHKPDGVRYITPPNTLRQKIGHGGIDALRMERAERFIETNDFDFLPYAREYLSQLERRISQALKTPTPECRDLLSRPTMELKAGGGMFGYRLMSEIAAVLLDFLESVERLDKDALDIVSIHHKSMTVIATSNLKGPGGKEGRALAEELYAACKRYYRKHQIKKV</sequence>
<protein>
    <recommendedName>
        <fullName evidence="3">HPt domain-containing protein</fullName>
    </recommendedName>
</protein>
<dbReference type="KEGG" id="mai:MICA_789"/>
<proteinExistence type="predicted"/>
<dbReference type="GO" id="GO:0000160">
    <property type="term" value="P:phosphorelay signal transduction system"/>
    <property type="evidence" value="ECO:0007669"/>
    <property type="project" value="InterPro"/>
</dbReference>
<dbReference type="STRING" id="856793.MICA_789"/>
<dbReference type="EMBL" id="CP002382">
    <property type="protein sequence ID" value="AEP09123.1"/>
    <property type="molecule type" value="Genomic_DNA"/>
</dbReference>
<dbReference type="OrthoDB" id="9786548at2"/>
<dbReference type="AlphaFoldDB" id="G2KQI7"/>
<evidence type="ECO:0000313" key="2">
    <source>
        <dbReference type="Proteomes" id="UP000009286"/>
    </source>
</evidence>
<dbReference type="RefSeq" id="WP_014102346.1">
    <property type="nucleotide sequence ID" value="NC_016026.1"/>
</dbReference>
<evidence type="ECO:0008006" key="3">
    <source>
        <dbReference type="Google" id="ProtNLM"/>
    </source>
</evidence>
<reference evidence="1 2" key="1">
    <citation type="journal article" date="2011" name="BMC Genomics">
        <title>Genomic insights into an obligate epibiotic bacterial predator: Micavibrio aeruginosavorus ARL-13.</title>
        <authorList>
            <person name="Wang Z."/>
            <person name="Kadouri D."/>
            <person name="Wu M."/>
        </authorList>
    </citation>
    <scope>NUCLEOTIDE SEQUENCE [LARGE SCALE GENOMIC DNA]</scope>
    <source>
        <strain evidence="1 2">ARL-13</strain>
    </source>
</reference>
<dbReference type="InterPro" id="IPR036641">
    <property type="entry name" value="HPT_dom_sf"/>
</dbReference>
<name>G2KQI7_MICAA</name>